<reference evidence="2" key="1">
    <citation type="journal article" date="2019" name="Int. J. Syst. Evol. Microbiol.">
        <title>The Global Catalogue of Microorganisms (GCM) 10K type strain sequencing project: providing services to taxonomists for standard genome sequencing and annotation.</title>
        <authorList>
            <consortium name="The Broad Institute Genomics Platform"/>
            <consortium name="The Broad Institute Genome Sequencing Center for Infectious Disease"/>
            <person name="Wu L."/>
            <person name="Ma J."/>
        </authorList>
    </citation>
    <scope>NUCLEOTIDE SEQUENCE [LARGE SCALE GENOMIC DNA]</scope>
    <source>
        <strain evidence="2">CGMCC 4.7317</strain>
    </source>
</reference>
<protein>
    <submittedName>
        <fullName evidence="1">Uncharacterized protein</fullName>
    </submittedName>
</protein>
<dbReference type="Proteomes" id="UP001596138">
    <property type="component" value="Unassembled WGS sequence"/>
</dbReference>
<evidence type="ECO:0000313" key="1">
    <source>
        <dbReference type="EMBL" id="MFC6238393.1"/>
    </source>
</evidence>
<dbReference type="RefSeq" id="WP_386766570.1">
    <property type="nucleotide sequence ID" value="NZ_JBHSTI010000008.1"/>
</dbReference>
<gene>
    <name evidence="1" type="ORF">ACFQGU_10935</name>
</gene>
<organism evidence="1 2">
    <name type="scientific">Longivirga aurantiaca</name>
    <dbReference type="NCBI Taxonomy" id="1837743"/>
    <lineage>
        <taxon>Bacteria</taxon>
        <taxon>Bacillati</taxon>
        <taxon>Actinomycetota</taxon>
        <taxon>Actinomycetes</taxon>
        <taxon>Sporichthyales</taxon>
        <taxon>Sporichthyaceae</taxon>
        <taxon>Longivirga</taxon>
    </lineage>
</organism>
<evidence type="ECO:0000313" key="2">
    <source>
        <dbReference type="Proteomes" id="UP001596138"/>
    </source>
</evidence>
<name>A0ABW1T130_9ACTN</name>
<accession>A0ABW1T130</accession>
<proteinExistence type="predicted"/>
<comment type="caution">
    <text evidence="1">The sequence shown here is derived from an EMBL/GenBank/DDBJ whole genome shotgun (WGS) entry which is preliminary data.</text>
</comment>
<dbReference type="EMBL" id="JBHSTI010000008">
    <property type="protein sequence ID" value="MFC6238393.1"/>
    <property type="molecule type" value="Genomic_DNA"/>
</dbReference>
<sequence length="101" mass="10604">MRSTALVNVGTGVDAVAPGRAGRLRIVVLPSDTPYGPWSSRTPVCSPSTGTTPTYAQTVVARGACDLDVVVVNRTPTSMDRLMRDASATVPLFRDADLSRG</sequence>
<keyword evidence="2" id="KW-1185">Reference proteome</keyword>